<dbReference type="InterPro" id="IPR036282">
    <property type="entry name" value="Glutathione-S-Trfase_C_sf"/>
</dbReference>
<dbReference type="RefSeq" id="WP_048466333.1">
    <property type="nucleotide sequence ID" value="NZ_LABX01000200.1"/>
</dbReference>
<dbReference type="GO" id="GO:0016740">
    <property type="term" value="F:transferase activity"/>
    <property type="evidence" value="ECO:0007669"/>
    <property type="project" value="UniProtKB-KW"/>
</dbReference>
<name>A0A0J6S355_9HYPH</name>
<dbReference type="EMBL" id="LABX01000200">
    <property type="protein sequence ID" value="KMO29615.1"/>
    <property type="molecule type" value="Genomic_DNA"/>
</dbReference>
<dbReference type="PROSITE" id="PS50405">
    <property type="entry name" value="GST_CTER"/>
    <property type="match status" value="1"/>
</dbReference>
<sequence length="207" mass="23218">MKLYGTSLSPYVRKVLVVLAEKGVEVQHVPLRFHDPDPRFRAASPFGKIPALEDEGFFLADSSAIIQYLDRKHPEPAMLPREARDLGRAIWFDELGDTELFPVLIKPFVQRFLRPQLMNQPCDEAVVARCMTEELPRLFDYLDGQVDGPFLVGGAFSLADISVATGFHNLHLAGEAVDPERWPRLASYVTGILERPSFRTAIAARKG</sequence>
<dbReference type="PATRIC" id="fig|270351.6.peg.2833"/>
<evidence type="ECO:0000259" key="1">
    <source>
        <dbReference type="PROSITE" id="PS50404"/>
    </source>
</evidence>
<gene>
    <name evidence="3" type="ORF">VP06_24150</name>
</gene>
<dbReference type="InterPro" id="IPR004045">
    <property type="entry name" value="Glutathione_S-Trfase_N"/>
</dbReference>
<dbReference type="CDD" id="cd00299">
    <property type="entry name" value="GST_C_family"/>
    <property type="match status" value="1"/>
</dbReference>
<comment type="caution">
    <text evidence="3">The sequence shown here is derived from an EMBL/GenBank/DDBJ whole genome shotgun (WGS) entry which is preliminary data.</text>
</comment>
<dbReference type="PANTHER" id="PTHR44051">
    <property type="entry name" value="GLUTATHIONE S-TRANSFERASE-RELATED"/>
    <property type="match status" value="1"/>
</dbReference>
<keyword evidence="3" id="KW-0808">Transferase</keyword>
<dbReference type="PANTHER" id="PTHR44051:SF21">
    <property type="entry name" value="GLUTATHIONE S-TRANSFERASE FAMILY PROTEIN"/>
    <property type="match status" value="1"/>
</dbReference>
<dbReference type="Pfam" id="PF13417">
    <property type="entry name" value="GST_N_3"/>
    <property type="match status" value="1"/>
</dbReference>
<reference evidence="3 4" key="1">
    <citation type="submission" date="2015-03" db="EMBL/GenBank/DDBJ databases">
        <title>Genome sequencing of Methylobacterium aquaticum DSM16371 type strain.</title>
        <authorList>
            <person name="Chaudhry V."/>
            <person name="Patil P.B."/>
        </authorList>
    </citation>
    <scope>NUCLEOTIDE SEQUENCE [LARGE SCALE GENOMIC DNA]</scope>
    <source>
        <strain evidence="3 4">DSM 16371</strain>
    </source>
</reference>
<evidence type="ECO:0000313" key="4">
    <source>
        <dbReference type="Proteomes" id="UP000035929"/>
    </source>
</evidence>
<dbReference type="AlphaFoldDB" id="A0A0J6S355"/>
<dbReference type="SFLD" id="SFLDG00358">
    <property type="entry name" value="Main_(cytGST)"/>
    <property type="match status" value="1"/>
</dbReference>
<dbReference type="SFLD" id="SFLDS00019">
    <property type="entry name" value="Glutathione_Transferase_(cytos"/>
    <property type="match status" value="1"/>
</dbReference>
<dbReference type="OrthoDB" id="9782992at2"/>
<protein>
    <submittedName>
        <fullName evidence="3">Glutathione S-transferase</fullName>
    </submittedName>
</protein>
<evidence type="ECO:0000259" key="2">
    <source>
        <dbReference type="PROSITE" id="PS50405"/>
    </source>
</evidence>
<evidence type="ECO:0000313" key="3">
    <source>
        <dbReference type="EMBL" id="KMO29615.1"/>
    </source>
</evidence>
<dbReference type="Pfam" id="PF13410">
    <property type="entry name" value="GST_C_2"/>
    <property type="match status" value="1"/>
</dbReference>
<proteinExistence type="predicted"/>
<dbReference type="SUPFAM" id="SSF52833">
    <property type="entry name" value="Thioredoxin-like"/>
    <property type="match status" value="1"/>
</dbReference>
<dbReference type="Gene3D" id="1.20.1050.10">
    <property type="match status" value="1"/>
</dbReference>
<dbReference type="InterPro" id="IPR010987">
    <property type="entry name" value="Glutathione-S-Trfase_C-like"/>
</dbReference>
<dbReference type="Proteomes" id="UP000035929">
    <property type="component" value="Unassembled WGS sequence"/>
</dbReference>
<dbReference type="InterPro" id="IPR040079">
    <property type="entry name" value="Glutathione_S-Trfase"/>
</dbReference>
<dbReference type="CDD" id="cd00570">
    <property type="entry name" value="GST_N_family"/>
    <property type="match status" value="1"/>
</dbReference>
<organism evidence="3 4">
    <name type="scientific">Methylobacterium aquaticum</name>
    <dbReference type="NCBI Taxonomy" id="270351"/>
    <lineage>
        <taxon>Bacteria</taxon>
        <taxon>Pseudomonadati</taxon>
        <taxon>Pseudomonadota</taxon>
        <taxon>Alphaproteobacteria</taxon>
        <taxon>Hyphomicrobiales</taxon>
        <taxon>Methylobacteriaceae</taxon>
        <taxon>Methylobacterium</taxon>
    </lineage>
</organism>
<dbReference type="InterPro" id="IPR036249">
    <property type="entry name" value="Thioredoxin-like_sf"/>
</dbReference>
<dbReference type="PROSITE" id="PS50404">
    <property type="entry name" value="GST_NTER"/>
    <property type="match status" value="1"/>
</dbReference>
<dbReference type="Gene3D" id="3.40.30.10">
    <property type="entry name" value="Glutaredoxin"/>
    <property type="match status" value="1"/>
</dbReference>
<feature type="domain" description="GST C-terminal" evidence="2">
    <location>
        <begin position="82"/>
        <end position="207"/>
    </location>
</feature>
<feature type="domain" description="GST N-terminal" evidence="1">
    <location>
        <begin position="1"/>
        <end position="77"/>
    </location>
</feature>
<dbReference type="SUPFAM" id="SSF47616">
    <property type="entry name" value="GST C-terminal domain-like"/>
    <property type="match status" value="1"/>
</dbReference>
<accession>A0A0J6S355</accession>